<dbReference type="InterPro" id="IPR052245">
    <property type="entry name" value="Plant_Stress_Dev_TF"/>
</dbReference>
<feature type="domain" description="Myb-like" evidence="6">
    <location>
        <begin position="95"/>
        <end position="147"/>
    </location>
</feature>
<evidence type="ECO:0000256" key="1">
    <source>
        <dbReference type="ARBA" id="ARBA00023015"/>
    </source>
</evidence>
<sequence>MNSRNSSALEREFSPIMNLFRSHSSPDLSLALPTNESHTKLFGVDLSKPPTKKFKSMIDLNTYPSSSDRPSLSPNQSRPPSSSNRNHHSDGGIPKKKRVPMKWTKDEHMRFLEGLQALGKGEWAGIARDYVVTRKATQVASHAQKYFLYQLKNAGKQRRGSSIFDLPLPPAPQPAPQRQMNNVENPTPLRVRIPFWMHIGVSNTAPNPIRPRVNSI</sequence>
<keyword evidence="9" id="KW-1185">Reference proteome</keyword>
<evidence type="ECO:0000256" key="3">
    <source>
        <dbReference type="ARBA" id="ARBA00023163"/>
    </source>
</evidence>
<feature type="region of interest" description="Disordered" evidence="5">
    <location>
        <begin position="40"/>
        <end position="101"/>
    </location>
</feature>
<evidence type="ECO:0000313" key="9">
    <source>
        <dbReference type="Proteomes" id="UP001180020"/>
    </source>
</evidence>
<name>A0AAV9C783_ACOCL</name>
<dbReference type="InterPro" id="IPR006447">
    <property type="entry name" value="Myb_dom_plants"/>
</dbReference>
<protein>
    <recommendedName>
        <fullName evidence="10">MYB transcription factor</fullName>
    </recommendedName>
</protein>
<dbReference type="NCBIfam" id="TIGR01557">
    <property type="entry name" value="myb_SHAQKYF"/>
    <property type="match status" value="1"/>
</dbReference>
<dbReference type="SUPFAM" id="SSF46689">
    <property type="entry name" value="Homeodomain-like"/>
    <property type="match status" value="1"/>
</dbReference>
<evidence type="ECO:0000313" key="8">
    <source>
        <dbReference type="EMBL" id="KAK1284439.1"/>
    </source>
</evidence>
<dbReference type="PROSITE" id="PS51294">
    <property type="entry name" value="HTH_MYB"/>
    <property type="match status" value="1"/>
</dbReference>
<reference evidence="8" key="2">
    <citation type="submission" date="2023-06" db="EMBL/GenBank/DDBJ databases">
        <authorList>
            <person name="Ma L."/>
            <person name="Liu K.-W."/>
            <person name="Li Z."/>
            <person name="Hsiao Y.-Y."/>
            <person name="Qi Y."/>
            <person name="Fu T."/>
            <person name="Tang G."/>
            <person name="Zhang D."/>
            <person name="Sun W.-H."/>
            <person name="Liu D.-K."/>
            <person name="Li Y."/>
            <person name="Chen G.-Z."/>
            <person name="Liu X.-D."/>
            <person name="Liao X.-Y."/>
            <person name="Jiang Y.-T."/>
            <person name="Yu X."/>
            <person name="Hao Y."/>
            <person name="Huang J."/>
            <person name="Zhao X.-W."/>
            <person name="Ke S."/>
            <person name="Chen Y.-Y."/>
            <person name="Wu W.-L."/>
            <person name="Hsu J.-L."/>
            <person name="Lin Y.-F."/>
            <person name="Huang M.-D."/>
            <person name="Li C.-Y."/>
            <person name="Huang L."/>
            <person name="Wang Z.-W."/>
            <person name="Zhao X."/>
            <person name="Zhong W.-Y."/>
            <person name="Peng D.-H."/>
            <person name="Ahmad S."/>
            <person name="Lan S."/>
            <person name="Zhang J.-S."/>
            <person name="Tsai W.-C."/>
            <person name="Van De Peer Y."/>
            <person name="Liu Z.-J."/>
        </authorList>
    </citation>
    <scope>NUCLEOTIDE SEQUENCE</scope>
    <source>
        <strain evidence="8">CP</strain>
        <tissue evidence="8">Leaves</tissue>
    </source>
</reference>
<evidence type="ECO:0000256" key="2">
    <source>
        <dbReference type="ARBA" id="ARBA00023125"/>
    </source>
</evidence>
<dbReference type="GO" id="GO:0003677">
    <property type="term" value="F:DNA binding"/>
    <property type="evidence" value="ECO:0007669"/>
    <property type="project" value="UniProtKB-KW"/>
</dbReference>
<dbReference type="PROSITE" id="PS50090">
    <property type="entry name" value="MYB_LIKE"/>
    <property type="match status" value="1"/>
</dbReference>
<evidence type="ECO:0008006" key="10">
    <source>
        <dbReference type="Google" id="ProtNLM"/>
    </source>
</evidence>
<dbReference type="Pfam" id="PF00249">
    <property type="entry name" value="Myb_DNA-binding"/>
    <property type="match status" value="1"/>
</dbReference>
<organism evidence="8 9">
    <name type="scientific">Acorus calamus</name>
    <name type="common">Sweet flag</name>
    <dbReference type="NCBI Taxonomy" id="4465"/>
    <lineage>
        <taxon>Eukaryota</taxon>
        <taxon>Viridiplantae</taxon>
        <taxon>Streptophyta</taxon>
        <taxon>Embryophyta</taxon>
        <taxon>Tracheophyta</taxon>
        <taxon>Spermatophyta</taxon>
        <taxon>Magnoliopsida</taxon>
        <taxon>Liliopsida</taxon>
        <taxon>Acoraceae</taxon>
        <taxon>Acorus</taxon>
    </lineage>
</organism>
<proteinExistence type="predicted"/>
<dbReference type="Gene3D" id="1.10.10.60">
    <property type="entry name" value="Homeodomain-like"/>
    <property type="match status" value="1"/>
</dbReference>
<gene>
    <name evidence="8" type="ORF">QJS10_CPB21g01228</name>
</gene>
<keyword evidence="4" id="KW-0539">Nucleus</keyword>
<comment type="caution">
    <text evidence="8">The sequence shown here is derived from an EMBL/GenBank/DDBJ whole genome shotgun (WGS) entry which is preliminary data.</text>
</comment>
<keyword evidence="3" id="KW-0804">Transcription</keyword>
<keyword evidence="1" id="KW-0805">Transcription regulation</keyword>
<dbReference type="CDD" id="cd00167">
    <property type="entry name" value="SANT"/>
    <property type="match status" value="1"/>
</dbReference>
<dbReference type="PANTHER" id="PTHR44191:SF4">
    <property type="entry name" value="OS01G0187900 PROTEIN"/>
    <property type="match status" value="1"/>
</dbReference>
<dbReference type="GO" id="GO:0006355">
    <property type="term" value="P:regulation of DNA-templated transcription"/>
    <property type="evidence" value="ECO:0007669"/>
    <property type="project" value="UniProtKB-ARBA"/>
</dbReference>
<accession>A0AAV9C783</accession>
<reference evidence="8" key="1">
    <citation type="journal article" date="2023" name="Nat. Commun.">
        <title>Diploid and tetraploid genomes of Acorus and the evolution of monocots.</title>
        <authorList>
            <person name="Ma L."/>
            <person name="Liu K.W."/>
            <person name="Li Z."/>
            <person name="Hsiao Y.Y."/>
            <person name="Qi Y."/>
            <person name="Fu T."/>
            <person name="Tang G.D."/>
            <person name="Zhang D."/>
            <person name="Sun W.H."/>
            <person name="Liu D.K."/>
            <person name="Li Y."/>
            <person name="Chen G.Z."/>
            <person name="Liu X.D."/>
            <person name="Liao X.Y."/>
            <person name="Jiang Y.T."/>
            <person name="Yu X."/>
            <person name="Hao Y."/>
            <person name="Huang J."/>
            <person name="Zhao X.W."/>
            <person name="Ke S."/>
            <person name="Chen Y.Y."/>
            <person name="Wu W.L."/>
            <person name="Hsu J.L."/>
            <person name="Lin Y.F."/>
            <person name="Huang M.D."/>
            <person name="Li C.Y."/>
            <person name="Huang L."/>
            <person name="Wang Z.W."/>
            <person name="Zhao X."/>
            <person name="Zhong W.Y."/>
            <person name="Peng D.H."/>
            <person name="Ahmad S."/>
            <person name="Lan S."/>
            <person name="Zhang J.S."/>
            <person name="Tsai W.C."/>
            <person name="Van de Peer Y."/>
            <person name="Liu Z.J."/>
        </authorList>
    </citation>
    <scope>NUCLEOTIDE SEQUENCE</scope>
    <source>
        <strain evidence="8">CP</strain>
    </source>
</reference>
<dbReference type="GO" id="GO:0009723">
    <property type="term" value="P:response to ethylene"/>
    <property type="evidence" value="ECO:0007669"/>
    <property type="project" value="TreeGrafter"/>
</dbReference>
<dbReference type="Proteomes" id="UP001180020">
    <property type="component" value="Unassembled WGS sequence"/>
</dbReference>
<evidence type="ECO:0000259" key="7">
    <source>
        <dbReference type="PROSITE" id="PS51294"/>
    </source>
</evidence>
<dbReference type="InterPro" id="IPR001005">
    <property type="entry name" value="SANT/Myb"/>
</dbReference>
<feature type="compositionally biased region" description="Low complexity" evidence="5">
    <location>
        <begin position="69"/>
        <end position="84"/>
    </location>
</feature>
<evidence type="ECO:0000256" key="4">
    <source>
        <dbReference type="ARBA" id="ARBA00023242"/>
    </source>
</evidence>
<evidence type="ECO:0000259" key="6">
    <source>
        <dbReference type="PROSITE" id="PS50090"/>
    </source>
</evidence>
<dbReference type="SMART" id="SM00717">
    <property type="entry name" value="SANT"/>
    <property type="match status" value="1"/>
</dbReference>
<feature type="domain" description="HTH myb-type" evidence="7">
    <location>
        <begin position="93"/>
        <end position="151"/>
    </location>
</feature>
<evidence type="ECO:0000256" key="5">
    <source>
        <dbReference type="SAM" id="MobiDB-lite"/>
    </source>
</evidence>
<dbReference type="GO" id="GO:0009739">
    <property type="term" value="P:response to gibberellin"/>
    <property type="evidence" value="ECO:0007669"/>
    <property type="project" value="TreeGrafter"/>
</dbReference>
<dbReference type="InterPro" id="IPR009057">
    <property type="entry name" value="Homeodomain-like_sf"/>
</dbReference>
<dbReference type="EMBL" id="JAUJYO010000021">
    <property type="protein sequence ID" value="KAK1284439.1"/>
    <property type="molecule type" value="Genomic_DNA"/>
</dbReference>
<dbReference type="InterPro" id="IPR017930">
    <property type="entry name" value="Myb_dom"/>
</dbReference>
<keyword evidence="2" id="KW-0238">DNA-binding</keyword>
<dbReference type="AlphaFoldDB" id="A0AAV9C783"/>
<dbReference type="PANTHER" id="PTHR44191">
    <property type="entry name" value="TRANSCRIPTION FACTOR KUA1"/>
    <property type="match status" value="1"/>
</dbReference>